<sequence length="64" mass="7880">MLRLQILQNINERKKITHQSSFTKFLNHTIQLLVEKIIKKQQIQLRKKQMIYQSFKYCQLGQQY</sequence>
<protein>
    <submittedName>
        <fullName evidence="1">Uncharacterized protein</fullName>
    </submittedName>
</protein>
<dbReference type="GeneID" id="24438922"/>
<reference evidence="2" key="1">
    <citation type="journal article" date="2006" name="PLoS Biol.">
        <title>Macronuclear genome sequence of the ciliate Tetrahymena thermophila, a model eukaryote.</title>
        <authorList>
            <person name="Eisen J.A."/>
            <person name="Coyne R.S."/>
            <person name="Wu M."/>
            <person name="Wu D."/>
            <person name="Thiagarajan M."/>
            <person name="Wortman J.R."/>
            <person name="Badger J.H."/>
            <person name="Ren Q."/>
            <person name="Amedeo P."/>
            <person name="Jones K.M."/>
            <person name="Tallon L.J."/>
            <person name="Delcher A.L."/>
            <person name="Salzberg S.L."/>
            <person name="Silva J.C."/>
            <person name="Haas B.J."/>
            <person name="Majoros W.H."/>
            <person name="Farzad M."/>
            <person name="Carlton J.M."/>
            <person name="Smith R.K. Jr."/>
            <person name="Garg J."/>
            <person name="Pearlman R.E."/>
            <person name="Karrer K.M."/>
            <person name="Sun L."/>
            <person name="Manning G."/>
            <person name="Elde N.C."/>
            <person name="Turkewitz A.P."/>
            <person name="Asai D.J."/>
            <person name="Wilkes D.E."/>
            <person name="Wang Y."/>
            <person name="Cai H."/>
            <person name="Collins K."/>
            <person name="Stewart B.A."/>
            <person name="Lee S.R."/>
            <person name="Wilamowska K."/>
            <person name="Weinberg Z."/>
            <person name="Ruzzo W.L."/>
            <person name="Wloga D."/>
            <person name="Gaertig J."/>
            <person name="Frankel J."/>
            <person name="Tsao C.-C."/>
            <person name="Gorovsky M.A."/>
            <person name="Keeling P.J."/>
            <person name="Waller R.F."/>
            <person name="Patron N.J."/>
            <person name="Cherry J.M."/>
            <person name="Stover N.A."/>
            <person name="Krieger C.J."/>
            <person name="del Toro C."/>
            <person name="Ryder H.F."/>
            <person name="Williamson S.C."/>
            <person name="Barbeau R.A."/>
            <person name="Hamilton E.P."/>
            <person name="Orias E."/>
        </authorList>
    </citation>
    <scope>NUCLEOTIDE SEQUENCE [LARGE SCALE GENOMIC DNA]</scope>
    <source>
        <strain evidence="2">SB210</strain>
    </source>
</reference>
<evidence type="ECO:0000313" key="2">
    <source>
        <dbReference type="Proteomes" id="UP000009168"/>
    </source>
</evidence>
<organism evidence="1 2">
    <name type="scientific">Tetrahymena thermophila (strain SB210)</name>
    <dbReference type="NCBI Taxonomy" id="312017"/>
    <lineage>
        <taxon>Eukaryota</taxon>
        <taxon>Sar</taxon>
        <taxon>Alveolata</taxon>
        <taxon>Ciliophora</taxon>
        <taxon>Intramacronucleata</taxon>
        <taxon>Oligohymenophorea</taxon>
        <taxon>Hymenostomatida</taxon>
        <taxon>Tetrahymenina</taxon>
        <taxon>Tetrahymenidae</taxon>
        <taxon>Tetrahymena</taxon>
    </lineage>
</organism>
<evidence type="ECO:0000313" key="1">
    <source>
        <dbReference type="EMBL" id="EWS72620.1"/>
    </source>
</evidence>
<dbReference type="Proteomes" id="UP000009168">
    <property type="component" value="Unassembled WGS sequence"/>
</dbReference>
<dbReference type="AlphaFoldDB" id="W7X0G7"/>
<dbReference type="InParanoid" id="W7X0G7"/>
<keyword evidence="2" id="KW-1185">Reference proteome</keyword>
<name>W7X0G7_TETTS</name>
<dbReference type="RefSeq" id="XP_012654903.1">
    <property type="nucleotide sequence ID" value="XM_012799449.1"/>
</dbReference>
<gene>
    <name evidence="1" type="ORF">TTHERM_000430109</name>
</gene>
<dbReference type="KEGG" id="tet:TTHERM_000430109"/>
<accession>W7X0G7</accession>
<dbReference type="EMBL" id="GG662532">
    <property type="protein sequence ID" value="EWS72620.1"/>
    <property type="molecule type" value="Genomic_DNA"/>
</dbReference>
<proteinExistence type="predicted"/>